<keyword evidence="2" id="KW-1185">Reference proteome</keyword>
<protein>
    <submittedName>
        <fullName evidence="1">Uncharacterized protein</fullName>
    </submittedName>
</protein>
<name>A0A517QPH5_9PLAN</name>
<dbReference type="Proteomes" id="UP000315724">
    <property type="component" value="Chromosome"/>
</dbReference>
<sequence>MTQQACCFCLAKTVWRKPCGENRVAKTVWRKPCGENNVEKTLRIDQKSVFQIEFSKGILSRLACVGWADFSGYRNAQE</sequence>
<accession>A0A517QPH5</accession>
<dbReference type="EMBL" id="CP036267">
    <property type="protein sequence ID" value="QDT33487.1"/>
    <property type="molecule type" value="Genomic_DNA"/>
</dbReference>
<organism evidence="1 2">
    <name type="scientific">Thalassoglobus polymorphus</name>
    <dbReference type="NCBI Taxonomy" id="2527994"/>
    <lineage>
        <taxon>Bacteria</taxon>
        <taxon>Pseudomonadati</taxon>
        <taxon>Planctomycetota</taxon>
        <taxon>Planctomycetia</taxon>
        <taxon>Planctomycetales</taxon>
        <taxon>Planctomycetaceae</taxon>
        <taxon>Thalassoglobus</taxon>
    </lineage>
</organism>
<dbReference type="KEGG" id="tpol:Mal48_27400"/>
<reference evidence="1 2" key="1">
    <citation type="submission" date="2019-02" db="EMBL/GenBank/DDBJ databases">
        <title>Deep-cultivation of Planctomycetes and their phenomic and genomic characterization uncovers novel biology.</title>
        <authorList>
            <person name="Wiegand S."/>
            <person name="Jogler M."/>
            <person name="Boedeker C."/>
            <person name="Pinto D."/>
            <person name="Vollmers J."/>
            <person name="Rivas-Marin E."/>
            <person name="Kohn T."/>
            <person name="Peeters S.H."/>
            <person name="Heuer A."/>
            <person name="Rast P."/>
            <person name="Oberbeckmann S."/>
            <person name="Bunk B."/>
            <person name="Jeske O."/>
            <person name="Meyerdierks A."/>
            <person name="Storesund J.E."/>
            <person name="Kallscheuer N."/>
            <person name="Luecker S."/>
            <person name="Lage O.M."/>
            <person name="Pohl T."/>
            <person name="Merkel B.J."/>
            <person name="Hornburger P."/>
            <person name="Mueller R.-W."/>
            <person name="Bruemmer F."/>
            <person name="Labrenz M."/>
            <person name="Spormann A.M."/>
            <person name="Op den Camp H."/>
            <person name="Overmann J."/>
            <person name="Amann R."/>
            <person name="Jetten M.S.M."/>
            <person name="Mascher T."/>
            <person name="Medema M.H."/>
            <person name="Devos D.P."/>
            <person name="Kaster A.-K."/>
            <person name="Ovreas L."/>
            <person name="Rohde M."/>
            <person name="Galperin M.Y."/>
            <person name="Jogler C."/>
        </authorList>
    </citation>
    <scope>NUCLEOTIDE SEQUENCE [LARGE SCALE GENOMIC DNA]</scope>
    <source>
        <strain evidence="1 2">Mal48</strain>
    </source>
</reference>
<gene>
    <name evidence="1" type="ORF">Mal48_27400</name>
</gene>
<evidence type="ECO:0000313" key="2">
    <source>
        <dbReference type="Proteomes" id="UP000315724"/>
    </source>
</evidence>
<evidence type="ECO:0000313" key="1">
    <source>
        <dbReference type="EMBL" id="QDT33487.1"/>
    </source>
</evidence>
<proteinExistence type="predicted"/>
<dbReference type="AlphaFoldDB" id="A0A517QPH5"/>